<dbReference type="HOGENOM" id="CLU_170847_0_0_11"/>
<dbReference type="RefSeq" id="WP_017986600.1">
    <property type="nucleotide sequence ID" value="NZ_AQUL01000001.1"/>
</dbReference>
<dbReference type="SUPFAM" id="SSF140453">
    <property type="entry name" value="EsxAB dimer-like"/>
    <property type="match status" value="1"/>
</dbReference>
<dbReference type="Proteomes" id="UP000062973">
    <property type="component" value="Chromosome"/>
</dbReference>
<organism evidence="1 2">
    <name type="scientific">Amycolatopsis methanolica 239</name>
    <dbReference type="NCBI Taxonomy" id="1068978"/>
    <lineage>
        <taxon>Bacteria</taxon>
        <taxon>Bacillati</taxon>
        <taxon>Actinomycetota</taxon>
        <taxon>Actinomycetes</taxon>
        <taxon>Pseudonocardiales</taxon>
        <taxon>Pseudonocardiaceae</taxon>
        <taxon>Amycolatopsis</taxon>
        <taxon>Amycolatopsis methanolica group</taxon>
    </lineage>
</organism>
<dbReference type="STRING" id="1068978.AMETH_0645"/>
<dbReference type="EMBL" id="CP009110">
    <property type="protein sequence ID" value="AIJ20737.1"/>
    <property type="molecule type" value="Genomic_DNA"/>
</dbReference>
<dbReference type="AlphaFoldDB" id="A0A076MSF9"/>
<sequence>MSGGYSVDVGALRKTAAAAAAQTSQVSALQQQMQDADVPPVSWGLLGQPIVHTVYRDMLGQLKDHLAQMAEGYQAIGAKLTKAADMYAAMDDGVVAAFRDIGEDLDEAAEGVV</sequence>
<gene>
    <name evidence="1" type="ORF">AMETH_0645</name>
</gene>
<name>A0A076MSF9_AMYME</name>
<protein>
    <recommendedName>
        <fullName evidence="3">ESX-1 secretion-associated protein</fullName>
    </recommendedName>
</protein>
<dbReference type="PATRIC" id="fig|1068978.7.peg.677"/>
<evidence type="ECO:0008006" key="3">
    <source>
        <dbReference type="Google" id="ProtNLM"/>
    </source>
</evidence>
<dbReference type="InterPro" id="IPR036689">
    <property type="entry name" value="ESAT-6-like_sf"/>
</dbReference>
<dbReference type="KEGG" id="amq:AMETH_0645"/>
<proteinExistence type="predicted"/>
<reference evidence="1 2" key="1">
    <citation type="submission" date="2014-07" db="EMBL/GenBank/DDBJ databases">
        <title>Whole Genome Sequence of the Amycolatopsis methanolica 239.</title>
        <authorList>
            <person name="Tang B."/>
        </authorList>
    </citation>
    <scope>NUCLEOTIDE SEQUENCE [LARGE SCALE GENOMIC DNA]</scope>
    <source>
        <strain evidence="1 2">239</strain>
    </source>
</reference>
<keyword evidence="2" id="KW-1185">Reference proteome</keyword>
<evidence type="ECO:0000313" key="1">
    <source>
        <dbReference type="EMBL" id="AIJ20737.1"/>
    </source>
</evidence>
<dbReference type="OrthoDB" id="3688292at2"/>
<accession>A0A076MSF9</accession>
<evidence type="ECO:0000313" key="2">
    <source>
        <dbReference type="Proteomes" id="UP000062973"/>
    </source>
</evidence>